<evidence type="ECO:0000256" key="8">
    <source>
        <dbReference type="SAM" id="SignalP"/>
    </source>
</evidence>
<feature type="transmembrane region" description="Helical" evidence="7">
    <location>
        <begin position="369"/>
        <end position="392"/>
    </location>
</feature>
<feature type="transmembrane region" description="Helical" evidence="7">
    <location>
        <begin position="78"/>
        <end position="107"/>
    </location>
</feature>
<dbReference type="PANTHER" id="PTHR14255">
    <property type="entry name" value="CEREBLON"/>
    <property type="match status" value="1"/>
</dbReference>
<evidence type="ECO:0000256" key="3">
    <source>
        <dbReference type="ARBA" id="ARBA00022692"/>
    </source>
</evidence>
<comment type="similarity">
    <text evidence="2">Belongs to the 4-toluene sulfonate uptake permease (TSUP) (TC 2.A.102) family.</text>
</comment>
<proteinExistence type="inferred from homology"/>
<feature type="transmembrane region" description="Helical" evidence="7">
    <location>
        <begin position="332"/>
        <end position="357"/>
    </location>
</feature>
<dbReference type="AlphaFoldDB" id="A0AAU9T6V6"/>
<protein>
    <recommendedName>
        <fullName evidence="11">Sulfite exporter TauE/SafE family protein</fullName>
    </recommendedName>
</protein>
<evidence type="ECO:0000256" key="7">
    <source>
        <dbReference type="SAM" id="Phobius"/>
    </source>
</evidence>
<comment type="subcellular location">
    <subcellularLocation>
        <location evidence="1">Membrane</location>
        <topology evidence="1">Multi-pass membrane protein</topology>
    </subcellularLocation>
</comment>
<evidence type="ECO:0000256" key="6">
    <source>
        <dbReference type="SAM" id="MobiDB-lite"/>
    </source>
</evidence>
<evidence type="ECO:0000256" key="5">
    <source>
        <dbReference type="ARBA" id="ARBA00023136"/>
    </source>
</evidence>
<dbReference type="Pfam" id="PF01925">
    <property type="entry name" value="TauE"/>
    <property type="match status" value="2"/>
</dbReference>
<accession>A0AAU9T6V6</accession>
<dbReference type="GO" id="GO:0016567">
    <property type="term" value="P:protein ubiquitination"/>
    <property type="evidence" value="ECO:0007669"/>
    <property type="project" value="TreeGrafter"/>
</dbReference>
<gene>
    <name evidence="9" type="ORF">TAV2_LOCUS25575</name>
</gene>
<feature type="chain" id="PRO_5043426335" description="Sulfite exporter TauE/SafE family protein" evidence="8">
    <location>
        <begin position="37"/>
        <end position="470"/>
    </location>
</feature>
<evidence type="ECO:0008006" key="11">
    <source>
        <dbReference type="Google" id="ProtNLM"/>
    </source>
</evidence>
<evidence type="ECO:0000256" key="2">
    <source>
        <dbReference type="ARBA" id="ARBA00009142"/>
    </source>
</evidence>
<feature type="transmembrane region" description="Helical" evidence="7">
    <location>
        <begin position="430"/>
        <end position="452"/>
    </location>
</feature>
<reference evidence="9 10" key="1">
    <citation type="submission" date="2022-03" db="EMBL/GenBank/DDBJ databases">
        <authorList>
            <person name="Nunn A."/>
            <person name="Chopra R."/>
            <person name="Nunn A."/>
            <person name="Contreras Garrido A."/>
        </authorList>
    </citation>
    <scope>NUCLEOTIDE SEQUENCE [LARGE SCALE GENOMIC DNA]</scope>
</reference>
<keyword evidence="8" id="KW-0732">Signal</keyword>
<dbReference type="EMBL" id="OU466863">
    <property type="protein sequence ID" value="CAH2078385.1"/>
    <property type="molecule type" value="Genomic_DNA"/>
</dbReference>
<keyword evidence="5 7" id="KW-0472">Membrane</keyword>
<organism evidence="9 10">
    <name type="scientific">Thlaspi arvense</name>
    <name type="common">Field penny-cress</name>
    <dbReference type="NCBI Taxonomy" id="13288"/>
    <lineage>
        <taxon>Eukaryota</taxon>
        <taxon>Viridiplantae</taxon>
        <taxon>Streptophyta</taxon>
        <taxon>Embryophyta</taxon>
        <taxon>Tracheophyta</taxon>
        <taxon>Spermatophyta</taxon>
        <taxon>Magnoliopsida</taxon>
        <taxon>eudicotyledons</taxon>
        <taxon>Gunneridae</taxon>
        <taxon>Pentapetalae</taxon>
        <taxon>rosids</taxon>
        <taxon>malvids</taxon>
        <taxon>Brassicales</taxon>
        <taxon>Brassicaceae</taxon>
        <taxon>Thlaspideae</taxon>
        <taxon>Thlaspi</taxon>
    </lineage>
</organism>
<feature type="transmembrane region" description="Helical" evidence="7">
    <location>
        <begin position="399"/>
        <end position="418"/>
    </location>
</feature>
<evidence type="ECO:0000313" key="9">
    <source>
        <dbReference type="EMBL" id="CAH2078385.1"/>
    </source>
</evidence>
<evidence type="ECO:0000256" key="4">
    <source>
        <dbReference type="ARBA" id="ARBA00022989"/>
    </source>
</evidence>
<keyword evidence="4 7" id="KW-1133">Transmembrane helix</keyword>
<dbReference type="InterPro" id="IPR002781">
    <property type="entry name" value="TM_pro_TauE-like"/>
</dbReference>
<keyword evidence="3 7" id="KW-0812">Transmembrane</keyword>
<dbReference type="Proteomes" id="UP000836841">
    <property type="component" value="Chromosome 7"/>
</dbReference>
<feature type="region of interest" description="Disordered" evidence="6">
    <location>
        <begin position="210"/>
        <end position="231"/>
    </location>
</feature>
<feature type="transmembrane region" description="Helical" evidence="7">
    <location>
        <begin position="119"/>
        <end position="140"/>
    </location>
</feature>
<dbReference type="GO" id="GO:0016020">
    <property type="term" value="C:membrane"/>
    <property type="evidence" value="ECO:0007669"/>
    <property type="project" value="UniProtKB-SubCell"/>
</dbReference>
<feature type="transmembrane region" description="Helical" evidence="7">
    <location>
        <begin position="247"/>
        <end position="266"/>
    </location>
</feature>
<keyword evidence="10" id="KW-1185">Reference proteome</keyword>
<evidence type="ECO:0000256" key="1">
    <source>
        <dbReference type="ARBA" id="ARBA00004141"/>
    </source>
</evidence>
<feature type="compositionally biased region" description="Basic and acidic residues" evidence="6">
    <location>
        <begin position="210"/>
        <end position="228"/>
    </location>
</feature>
<name>A0AAU9T6V6_THLAR</name>
<evidence type="ECO:0000313" key="10">
    <source>
        <dbReference type="Proteomes" id="UP000836841"/>
    </source>
</evidence>
<sequence>MKSNANKTKVSSFKTKKMKTLFVFLLLLLCVLTINANQQEEIIQENPPIISHKILYRVQQWRTSLKESSASELKLSSAIIVAGVLCFLAAFISSAGGIGGGGLFIPIMTIVAGVDLKTASSFSAFMVTGGSIANVINNLFGGKALLDYDLALLLEPCMLLGVSIGVICNRVLPEWLITILFAVFLAWSSLKTCRNGVKFWKIESEIARGKGHERPEKGRDETEEDTKSLKAPLLEAQENRSKSKLPWTKLGVLIVVWASFFVIYLLRGNKDGKGIITIKPCGVEYWILLSLQIPLALVFTKLALSRTDSLQERSSNNQKHQEGTRLDKSTRLMFPVMSFLAGLLGGIFGIGGGMLISPLLLQAGIPPQITAATTSFMVFFSATMSAVQYLLLGMQNTEAAYLFSLICFFASLLGLVLVQKAVAQFGRASIIVFSVGTVMSLSTVLMTSFGALDVWTDFVAGKDMGFKLPC</sequence>
<feature type="transmembrane region" description="Helical" evidence="7">
    <location>
        <begin position="160"/>
        <end position="187"/>
    </location>
</feature>
<feature type="transmembrane region" description="Helical" evidence="7">
    <location>
        <begin position="286"/>
        <end position="304"/>
    </location>
</feature>
<dbReference type="GO" id="GO:0031464">
    <property type="term" value="C:Cul4A-RING E3 ubiquitin ligase complex"/>
    <property type="evidence" value="ECO:0007669"/>
    <property type="project" value="TreeGrafter"/>
</dbReference>
<feature type="signal peptide" evidence="8">
    <location>
        <begin position="1"/>
        <end position="36"/>
    </location>
</feature>
<dbReference type="PANTHER" id="PTHR14255:SF3">
    <property type="entry name" value="SULFITE EXPORTER TAUE_SAFE FAMILY PROTEIN 5-RELATED"/>
    <property type="match status" value="1"/>
</dbReference>